<gene>
    <name evidence="2" type="ORF">O181_032630</name>
</gene>
<comment type="caution">
    <text evidence="2">The sequence shown here is derived from an EMBL/GenBank/DDBJ whole genome shotgun (WGS) entry which is preliminary data.</text>
</comment>
<protein>
    <recommendedName>
        <fullName evidence="4">Sushi domain-containing protein</fullName>
    </recommendedName>
</protein>
<dbReference type="AlphaFoldDB" id="A0A9Q3CZY4"/>
<evidence type="ECO:0000313" key="2">
    <source>
        <dbReference type="EMBL" id="MBW0492915.1"/>
    </source>
</evidence>
<reference evidence="2" key="1">
    <citation type="submission" date="2021-03" db="EMBL/GenBank/DDBJ databases">
        <title>Draft genome sequence of rust myrtle Austropuccinia psidii MF-1, a brazilian biotype.</title>
        <authorList>
            <person name="Quecine M.C."/>
            <person name="Pachon D.M.R."/>
            <person name="Bonatelli M.L."/>
            <person name="Correr F.H."/>
            <person name="Franceschini L.M."/>
            <person name="Leite T.F."/>
            <person name="Margarido G.R.A."/>
            <person name="Almeida C.A."/>
            <person name="Ferrarezi J.A."/>
            <person name="Labate C.A."/>
        </authorList>
    </citation>
    <scope>NUCLEOTIDE SEQUENCE</scope>
    <source>
        <strain evidence="2">MF-1</strain>
    </source>
</reference>
<evidence type="ECO:0000313" key="3">
    <source>
        <dbReference type="Proteomes" id="UP000765509"/>
    </source>
</evidence>
<accession>A0A9Q3CZY4</accession>
<keyword evidence="3" id="KW-1185">Reference proteome</keyword>
<organism evidence="2 3">
    <name type="scientific">Austropuccinia psidii MF-1</name>
    <dbReference type="NCBI Taxonomy" id="1389203"/>
    <lineage>
        <taxon>Eukaryota</taxon>
        <taxon>Fungi</taxon>
        <taxon>Dikarya</taxon>
        <taxon>Basidiomycota</taxon>
        <taxon>Pucciniomycotina</taxon>
        <taxon>Pucciniomycetes</taxon>
        <taxon>Pucciniales</taxon>
        <taxon>Sphaerophragmiaceae</taxon>
        <taxon>Austropuccinia</taxon>
    </lineage>
</organism>
<dbReference type="EMBL" id="AVOT02011813">
    <property type="protein sequence ID" value="MBW0492915.1"/>
    <property type="molecule type" value="Genomic_DNA"/>
</dbReference>
<sequence length="159" mass="17394">MSSLRLFLQRPTSLILILVFQALFGPPPDSPTAYVGSIPAPGSTHITKTIICARGFTVNGNNAYCLLDLQSMSVVPLSSCYVPDSNITKGSFKSIYFPQCWKKEKRYQGAHATSFEDHRNPHVIYVLEGTISGSSDAIPKRGLTCAWSDVRPRCDVPAS</sequence>
<feature type="signal peptide" evidence="1">
    <location>
        <begin position="1"/>
        <end position="22"/>
    </location>
</feature>
<proteinExistence type="predicted"/>
<evidence type="ECO:0008006" key="4">
    <source>
        <dbReference type="Google" id="ProtNLM"/>
    </source>
</evidence>
<name>A0A9Q3CZY4_9BASI</name>
<keyword evidence="1" id="KW-0732">Signal</keyword>
<feature type="chain" id="PRO_5040335998" description="Sushi domain-containing protein" evidence="1">
    <location>
        <begin position="23"/>
        <end position="159"/>
    </location>
</feature>
<dbReference type="Proteomes" id="UP000765509">
    <property type="component" value="Unassembled WGS sequence"/>
</dbReference>
<evidence type="ECO:0000256" key="1">
    <source>
        <dbReference type="SAM" id="SignalP"/>
    </source>
</evidence>